<evidence type="ECO:0000313" key="3">
    <source>
        <dbReference type="Proteomes" id="UP001501490"/>
    </source>
</evidence>
<gene>
    <name evidence="2" type="ORF">GCM10022236_13700</name>
</gene>
<name>A0ABP6ZKX9_9ACTN</name>
<dbReference type="SMART" id="SM00347">
    <property type="entry name" value="HTH_MARR"/>
    <property type="match status" value="1"/>
</dbReference>
<dbReference type="PANTHER" id="PTHR33164">
    <property type="entry name" value="TRANSCRIPTIONAL REGULATOR, MARR FAMILY"/>
    <property type="match status" value="1"/>
</dbReference>
<reference evidence="3" key="1">
    <citation type="journal article" date="2019" name="Int. J. Syst. Evol. Microbiol.">
        <title>The Global Catalogue of Microorganisms (GCM) 10K type strain sequencing project: providing services to taxonomists for standard genome sequencing and annotation.</title>
        <authorList>
            <consortium name="The Broad Institute Genomics Platform"/>
            <consortium name="The Broad Institute Genome Sequencing Center for Infectious Disease"/>
            <person name="Wu L."/>
            <person name="Ma J."/>
        </authorList>
    </citation>
    <scope>NUCLEOTIDE SEQUENCE [LARGE SCALE GENOMIC DNA]</scope>
    <source>
        <strain evidence="3">JCM 16929</strain>
    </source>
</reference>
<dbReference type="PANTHER" id="PTHR33164:SF99">
    <property type="entry name" value="MARR FAMILY REGULATORY PROTEIN"/>
    <property type="match status" value="1"/>
</dbReference>
<dbReference type="SUPFAM" id="SSF46785">
    <property type="entry name" value="Winged helix' DNA-binding domain"/>
    <property type="match status" value="1"/>
</dbReference>
<evidence type="ECO:0000259" key="1">
    <source>
        <dbReference type="SMART" id="SM00347"/>
    </source>
</evidence>
<keyword evidence="3" id="KW-1185">Reference proteome</keyword>
<proteinExistence type="predicted"/>
<dbReference type="EMBL" id="BAABAB010000009">
    <property type="protein sequence ID" value="GAA3613144.1"/>
    <property type="molecule type" value="Genomic_DNA"/>
</dbReference>
<dbReference type="Gene3D" id="1.10.10.10">
    <property type="entry name" value="Winged helix-like DNA-binding domain superfamily/Winged helix DNA-binding domain"/>
    <property type="match status" value="1"/>
</dbReference>
<protein>
    <submittedName>
        <fullName evidence="2">MarR family winged helix-turn-helix transcriptional regulator</fullName>
    </submittedName>
</protein>
<dbReference type="Proteomes" id="UP001501490">
    <property type="component" value="Unassembled WGS sequence"/>
</dbReference>
<dbReference type="InterPro" id="IPR000835">
    <property type="entry name" value="HTH_MarR-typ"/>
</dbReference>
<dbReference type="RefSeq" id="WP_344802721.1">
    <property type="nucleotide sequence ID" value="NZ_BAABAB010000009.1"/>
</dbReference>
<sequence length="166" mass="18116">MDDEVAWLTPDQLRDWRSLIGLLMTLPTALDGQLKCDAGINVFEYHILAALSETEERRLPMGALARTSQGSLSRLSHAVSRLERAGWVRRVAAEGRRIDAELTEAGWTKLEATAPGHVREARRLVVDVLTPDQLASLGESARAIVAVADPELSRGLGGEVPLRPDC</sequence>
<comment type="caution">
    <text evidence="2">The sequence shown here is derived from an EMBL/GenBank/DDBJ whole genome shotgun (WGS) entry which is preliminary data.</text>
</comment>
<feature type="domain" description="HTH marR-type" evidence="1">
    <location>
        <begin position="33"/>
        <end position="133"/>
    </location>
</feature>
<evidence type="ECO:0000313" key="2">
    <source>
        <dbReference type="EMBL" id="GAA3613144.1"/>
    </source>
</evidence>
<accession>A0ABP6ZKX9</accession>
<dbReference type="InterPro" id="IPR036388">
    <property type="entry name" value="WH-like_DNA-bd_sf"/>
</dbReference>
<dbReference type="InterPro" id="IPR036390">
    <property type="entry name" value="WH_DNA-bd_sf"/>
</dbReference>
<dbReference type="InterPro" id="IPR039422">
    <property type="entry name" value="MarR/SlyA-like"/>
</dbReference>
<organism evidence="2 3">
    <name type="scientific">Microlunatus ginsengisoli</name>
    <dbReference type="NCBI Taxonomy" id="363863"/>
    <lineage>
        <taxon>Bacteria</taxon>
        <taxon>Bacillati</taxon>
        <taxon>Actinomycetota</taxon>
        <taxon>Actinomycetes</taxon>
        <taxon>Propionibacteriales</taxon>
        <taxon>Propionibacteriaceae</taxon>
        <taxon>Microlunatus</taxon>
    </lineage>
</organism>